<evidence type="ECO:0000256" key="5">
    <source>
        <dbReference type="ARBA" id="ARBA00022968"/>
    </source>
</evidence>
<evidence type="ECO:0000313" key="10">
    <source>
        <dbReference type="EMBL" id="GAQ90162.1"/>
    </source>
</evidence>
<keyword evidence="11" id="KW-1185">Reference proteome</keyword>
<dbReference type="PANTHER" id="PTHR15351:SF3">
    <property type="entry name" value="ERLIN"/>
    <property type="match status" value="1"/>
</dbReference>
<comment type="similarity">
    <text evidence="2">Belongs to the band 7/mec-2 family.</text>
</comment>
<evidence type="ECO:0000256" key="3">
    <source>
        <dbReference type="ARBA" id="ARBA00022692"/>
    </source>
</evidence>
<dbReference type="AlphaFoldDB" id="A0A1Y1IJ65"/>
<name>A0A1Y1IJ65_KLENI</name>
<evidence type="ECO:0000256" key="2">
    <source>
        <dbReference type="ARBA" id="ARBA00008164"/>
    </source>
</evidence>
<keyword evidence="7" id="KW-0472">Membrane</keyword>
<keyword evidence="4" id="KW-0256">Endoplasmic reticulum</keyword>
<dbReference type="OMA" id="YNMVRNF"/>
<accession>A0A1Y1IJ65</accession>
<dbReference type="Pfam" id="PF01145">
    <property type="entry name" value="Band_7"/>
    <property type="match status" value="1"/>
</dbReference>
<dbReference type="InterPro" id="IPR036013">
    <property type="entry name" value="Band_7/SPFH_dom_sf"/>
</dbReference>
<evidence type="ECO:0000256" key="4">
    <source>
        <dbReference type="ARBA" id="ARBA00022824"/>
    </source>
</evidence>
<keyword evidence="3" id="KW-0812">Transmembrane</keyword>
<keyword evidence="5" id="KW-0735">Signal-anchor</keyword>
<evidence type="ECO:0000259" key="9">
    <source>
        <dbReference type="SMART" id="SM00244"/>
    </source>
</evidence>
<keyword evidence="8" id="KW-0325">Glycoprotein</keyword>
<dbReference type="SUPFAM" id="SSF117892">
    <property type="entry name" value="Band 7/SPFH domain"/>
    <property type="match status" value="1"/>
</dbReference>
<dbReference type="GO" id="GO:0031625">
    <property type="term" value="F:ubiquitin protein ligase binding"/>
    <property type="evidence" value="ECO:0007669"/>
    <property type="project" value="InterPro"/>
</dbReference>
<dbReference type="STRING" id="105231.A0A1Y1IJ65"/>
<dbReference type="InterPro" id="IPR033294">
    <property type="entry name" value="Erlin1/2"/>
</dbReference>
<dbReference type="Proteomes" id="UP000054558">
    <property type="component" value="Unassembled WGS sequence"/>
</dbReference>
<evidence type="ECO:0000256" key="7">
    <source>
        <dbReference type="ARBA" id="ARBA00023136"/>
    </source>
</evidence>
<dbReference type="GO" id="GO:0015485">
    <property type="term" value="F:cholesterol binding"/>
    <property type="evidence" value="ECO:0000318"/>
    <property type="project" value="GO_Central"/>
</dbReference>
<dbReference type="PANTHER" id="PTHR15351">
    <property type="entry name" value="ERLIN (ER LIPID RAFT ASSOCIATED PROTEIN) HOMOLOG"/>
    <property type="match status" value="1"/>
</dbReference>
<dbReference type="OrthoDB" id="77368at2759"/>
<dbReference type="EMBL" id="DF237556">
    <property type="protein sequence ID" value="GAQ90162.1"/>
    <property type="molecule type" value="Genomic_DNA"/>
</dbReference>
<dbReference type="GO" id="GO:0032933">
    <property type="term" value="P:SREBP signaling pathway"/>
    <property type="evidence" value="ECO:0000318"/>
    <property type="project" value="GO_Central"/>
</dbReference>
<sequence>MQPGNRAPGSAPPPPNANSMAAFLPAIAALVACVAPLASANLGILHSIPEGHVGVYWRGGALLPTISEPGYHMKIPFLTTYEPVQVTLQTDEVTNIPCGTKGGVMIYFEKVEVVNKLNKVVNKLNKAFVHATIKEYGIQYDKTWIYDKIHHEINQFCSAHSLQEVYIDLFDQIDEILKELIQRDCTRYVPGLEIIGIRVTKPSIPTSIARNYEAMEEQRTQALIAAERQKVVEREAETDRRKAVMEAEKVAQTSRIYQEQKLAEKESNRQQEHIENEIYLAKQKSLVDAEVYRLTKEAEANKLKLTAEFLELEFIRAIANNTKMFFGDKIPAMVLDQRLLGSSFRNKLNQ</sequence>
<dbReference type="SMART" id="SM00244">
    <property type="entry name" value="PHB"/>
    <property type="match status" value="1"/>
</dbReference>
<evidence type="ECO:0000256" key="1">
    <source>
        <dbReference type="ARBA" id="ARBA00004648"/>
    </source>
</evidence>
<feature type="domain" description="Band 7" evidence="9">
    <location>
        <begin position="43"/>
        <end position="216"/>
    </location>
</feature>
<evidence type="ECO:0000256" key="8">
    <source>
        <dbReference type="ARBA" id="ARBA00023180"/>
    </source>
</evidence>
<dbReference type="GO" id="GO:0005789">
    <property type="term" value="C:endoplasmic reticulum membrane"/>
    <property type="evidence" value="ECO:0000318"/>
    <property type="project" value="GO_Central"/>
</dbReference>
<dbReference type="CDD" id="cd03406">
    <property type="entry name" value="SPFH_like_u3"/>
    <property type="match status" value="1"/>
</dbReference>
<proteinExistence type="inferred from homology"/>
<gene>
    <name evidence="10" type="ORF">KFL_006070040</name>
</gene>
<organism evidence="10 11">
    <name type="scientific">Klebsormidium nitens</name>
    <name type="common">Green alga</name>
    <name type="synonym">Ulothrix nitens</name>
    <dbReference type="NCBI Taxonomy" id="105231"/>
    <lineage>
        <taxon>Eukaryota</taxon>
        <taxon>Viridiplantae</taxon>
        <taxon>Streptophyta</taxon>
        <taxon>Klebsormidiophyceae</taxon>
        <taxon>Klebsormidiales</taxon>
        <taxon>Klebsormidiaceae</taxon>
        <taxon>Klebsormidium</taxon>
    </lineage>
</organism>
<evidence type="ECO:0000256" key="6">
    <source>
        <dbReference type="ARBA" id="ARBA00022989"/>
    </source>
</evidence>
<dbReference type="PROSITE" id="PS51257">
    <property type="entry name" value="PROKAR_LIPOPROTEIN"/>
    <property type="match status" value="1"/>
</dbReference>
<keyword evidence="6" id="KW-1133">Transmembrane helix</keyword>
<comment type="subcellular location">
    <subcellularLocation>
        <location evidence="1">Endoplasmic reticulum membrane</location>
        <topology evidence="1">Single-pass type II membrane protein</topology>
    </subcellularLocation>
</comment>
<protein>
    <recommendedName>
        <fullName evidence="9">Band 7 domain-containing protein</fullName>
    </recommendedName>
</protein>
<dbReference type="InterPro" id="IPR001107">
    <property type="entry name" value="Band_7"/>
</dbReference>
<reference evidence="10 11" key="1">
    <citation type="journal article" date="2014" name="Nat. Commun.">
        <title>Klebsormidium flaccidum genome reveals primary factors for plant terrestrial adaptation.</title>
        <authorList>
            <person name="Hori K."/>
            <person name="Maruyama F."/>
            <person name="Fujisawa T."/>
            <person name="Togashi T."/>
            <person name="Yamamoto N."/>
            <person name="Seo M."/>
            <person name="Sato S."/>
            <person name="Yamada T."/>
            <person name="Mori H."/>
            <person name="Tajima N."/>
            <person name="Moriyama T."/>
            <person name="Ikeuchi M."/>
            <person name="Watanabe M."/>
            <person name="Wada H."/>
            <person name="Kobayashi K."/>
            <person name="Saito M."/>
            <person name="Masuda T."/>
            <person name="Sasaki-Sekimoto Y."/>
            <person name="Mashiguchi K."/>
            <person name="Awai K."/>
            <person name="Shimojima M."/>
            <person name="Masuda S."/>
            <person name="Iwai M."/>
            <person name="Nobusawa T."/>
            <person name="Narise T."/>
            <person name="Kondo S."/>
            <person name="Saito H."/>
            <person name="Sato R."/>
            <person name="Murakawa M."/>
            <person name="Ihara Y."/>
            <person name="Oshima-Yamada Y."/>
            <person name="Ohtaka K."/>
            <person name="Satoh M."/>
            <person name="Sonobe K."/>
            <person name="Ishii M."/>
            <person name="Ohtani R."/>
            <person name="Kanamori-Sato M."/>
            <person name="Honoki R."/>
            <person name="Miyazaki D."/>
            <person name="Mochizuki H."/>
            <person name="Umetsu J."/>
            <person name="Higashi K."/>
            <person name="Shibata D."/>
            <person name="Kamiya Y."/>
            <person name="Sato N."/>
            <person name="Nakamura Y."/>
            <person name="Tabata S."/>
            <person name="Ida S."/>
            <person name="Kurokawa K."/>
            <person name="Ohta H."/>
        </authorList>
    </citation>
    <scope>NUCLEOTIDE SEQUENCE [LARGE SCALE GENOMIC DNA]</scope>
    <source>
        <strain evidence="10 11">NIES-2285</strain>
    </source>
</reference>
<evidence type="ECO:0000313" key="11">
    <source>
        <dbReference type="Proteomes" id="UP000054558"/>
    </source>
</evidence>